<dbReference type="CDD" id="cd00331">
    <property type="entry name" value="IGPS"/>
    <property type="match status" value="1"/>
</dbReference>
<protein>
    <recommendedName>
        <fullName evidence="9">Indole-3-glycerol phosphate synthase</fullName>
        <shortName evidence="9">IGPS</shortName>
        <ecNumber evidence="9">4.1.1.48</ecNumber>
    </recommendedName>
</protein>
<keyword evidence="8 9" id="KW-0456">Lyase</keyword>
<keyword evidence="12" id="KW-1185">Reference proteome</keyword>
<evidence type="ECO:0000313" key="12">
    <source>
        <dbReference type="Proteomes" id="UP000053681"/>
    </source>
</evidence>
<dbReference type="Proteomes" id="UP000053681">
    <property type="component" value="Unassembled WGS sequence"/>
</dbReference>
<dbReference type="InterPro" id="IPR001468">
    <property type="entry name" value="Indole-3-GlycerolPSynthase_CS"/>
</dbReference>
<keyword evidence="5 9" id="KW-0210">Decarboxylase</keyword>
<evidence type="ECO:0000256" key="7">
    <source>
        <dbReference type="ARBA" id="ARBA00023141"/>
    </source>
</evidence>
<dbReference type="SUPFAM" id="SSF51366">
    <property type="entry name" value="Ribulose-phoshate binding barrel"/>
    <property type="match status" value="1"/>
</dbReference>
<evidence type="ECO:0000256" key="2">
    <source>
        <dbReference type="ARBA" id="ARBA00004696"/>
    </source>
</evidence>
<evidence type="ECO:0000256" key="3">
    <source>
        <dbReference type="ARBA" id="ARBA00008737"/>
    </source>
</evidence>
<dbReference type="InterPro" id="IPR011060">
    <property type="entry name" value="RibuloseP-bd_barrel"/>
</dbReference>
<organism evidence="11 12">
    <name type="scientific">Priestia veravalensis</name>
    <dbReference type="NCBI Taxonomy" id="1414648"/>
    <lineage>
        <taxon>Bacteria</taxon>
        <taxon>Bacillati</taxon>
        <taxon>Bacillota</taxon>
        <taxon>Bacilli</taxon>
        <taxon>Bacillales</taxon>
        <taxon>Bacillaceae</taxon>
        <taxon>Priestia</taxon>
    </lineage>
</organism>
<evidence type="ECO:0000256" key="4">
    <source>
        <dbReference type="ARBA" id="ARBA00022605"/>
    </source>
</evidence>
<comment type="catalytic activity">
    <reaction evidence="1 9">
        <text>1-(2-carboxyphenylamino)-1-deoxy-D-ribulose 5-phosphate + H(+) = (1S,2R)-1-C-(indol-3-yl)glycerol 3-phosphate + CO2 + H2O</text>
        <dbReference type="Rhea" id="RHEA:23476"/>
        <dbReference type="ChEBI" id="CHEBI:15377"/>
        <dbReference type="ChEBI" id="CHEBI:15378"/>
        <dbReference type="ChEBI" id="CHEBI:16526"/>
        <dbReference type="ChEBI" id="CHEBI:58613"/>
        <dbReference type="ChEBI" id="CHEBI:58866"/>
        <dbReference type="EC" id="4.1.1.48"/>
    </reaction>
</comment>
<dbReference type="EMBL" id="LNQP01000003">
    <property type="protein sequence ID" value="KSU89607.1"/>
    <property type="molecule type" value="Genomic_DNA"/>
</dbReference>
<keyword evidence="6 9" id="KW-0822">Tryptophan biosynthesis</keyword>
<evidence type="ECO:0000259" key="10">
    <source>
        <dbReference type="Pfam" id="PF00218"/>
    </source>
</evidence>
<evidence type="ECO:0000256" key="1">
    <source>
        <dbReference type="ARBA" id="ARBA00001633"/>
    </source>
</evidence>
<dbReference type="FunFam" id="3.20.20.70:FF:000024">
    <property type="entry name" value="Indole-3-glycerol phosphate synthase"/>
    <property type="match status" value="1"/>
</dbReference>
<evidence type="ECO:0000256" key="6">
    <source>
        <dbReference type="ARBA" id="ARBA00022822"/>
    </source>
</evidence>
<comment type="similarity">
    <text evidence="3 9">Belongs to the TrpC family.</text>
</comment>
<accession>A0A0V8JRD5</accession>
<dbReference type="Gene3D" id="3.20.20.70">
    <property type="entry name" value="Aldolase class I"/>
    <property type="match status" value="1"/>
</dbReference>
<dbReference type="InterPro" id="IPR013798">
    <property type="entry name" value="Indole-3-glycerol_P_synth_dom"/>
</dbReference>
<dbReference type="GO" id="GO:0000162">
    <property type="term" value="P:L-tryptophan biosynthetic process"/>
    <property type="evidence" value="ECO:0007669"/>
    <property type="project" value="UniProtKB-UniRule"/>
</dbReference>
<name>A0A0V8JRD5_9BACI</name>
<keyword evidence="4 9" id="KW-0028">Amino-acid biosynthesis</keyword>
<dbReference type="PROSITE" id="PS00614">
    <property type="entry name" value="IGPS"/>
    <property type="match status" value="1"/>
</dbReference>
<sequence length="261" mass="29035">MKRWLIVLNKIIETKKQEVANLVLPDPVQVEKVSFLEALANSNRMLSLIAEVKKASPSKGLIQRNFNPVTIAKAYEAGKADALSVLTDEQYFMGHRAYLTEIKQNVNLPVLRKDFIIDELQVEESARIGADAILLIGEVLEPVHLKELYEQAGELGLDCLVEVHSAETLEQILRVLTPQIIGVNNRNLRTFETSITQTKDIAPLIPKDSLFVSESGIYEYKDLTYVKEAGAKAVLVGESLMKQDNQQAAIGNLFGETSHAH</sequence>
<dbReference type="InterPro" id="IPR013785">
    <property type="entry name" value="Aldolase_TIM"/>
</dbReference>
<proteinExistence type="inferred from homology"/>
<comment type="pathway">
    <text evidence="2 9">Amino-acid biosynthesis; L-tryptophan biosynthesis; L-tryptophan from chorismate: step 4/5.</text>
</comment>
<dbReference type="InterPro" id="IPR045186">
    <property type="entry name" value="Indole-3-glycerol_P_synth"/>
</dbReference>
<evidence type="ECO:0000256" key="9">
    <source>
        <dbReference type="HAMAP-Rule" id="MF_00134"/>
    </source>
</evidence>
<evidence type="ECO:0000313" key="11">
    <source>
        <dbReference type="EMBL" id="KSU89607.1"/>
    </source>
</evidence>
<evidence type="ECO:0000256" key="5">
    <source>
        <dbReference type="ARBA" id="ARBA00022793"/>
    </source>
</evidence>
<dbReference type="PANTHER" id="PTHR22854">
    <property type="entry name" value="TRYPTOPHAN BIOSYNTHESIS PROTEIN"/>
    <property type="match status" value="1"/>
</dbReference>
<dbReference type="NCBIfam" id="NF001375">
    <property type="entry name" value="PRK00278.2-2"/>
    <property type="match status" value="1"/>
</dbReference>
<gene>
    <name evidence="9" type="primary">trpC</name>
    <name evidence="11" type="ORF">AS180_01440</name>
</gene>
<dbReference type="GO" id="GO:0004425">
    <property type="term" value="F:indole-3-glycerol-phosphate synthase activity"/>
    <property type="evidence" value="ECO:0007669"/>
    <property type="project" value="UniProtKB-UniRule"/>
</dbReference>
<keyword evidence="7 9" id="KW-0057">Aromatic amino acid biosynthesis</keyword>
<dbReference type="EC" id="4.1.1.48" evidence="9"/>
<comment type="caution">
    <text evidence="11">The sequence shown here is derived from an EMBL/GenBank/DDBJ whole genome shotgun (WGS) entry which is preliminary data.</text>
</comment>
<dbReference type="UniPathway" id="UPA00035">
    <property type="reaction ID" value="UER00043"/>
</dbReference>
<dbReference type="HAMAP" id="MF_00134_B">
    <property type="entry name" value="IGPS_B"/>
    <property type="match status" value="1"/>
</dbReference>
<dbReference type="Pfam" id="PF00218">
    <property type="entry name" value="IGPS"/>
    <property type="match status" value="1"/>
</dbReference>
<reference evidence="11 12" key="1">
    <citation type="submission" date="2015-11" db="EMBL/GenBank/DDBJ databases">
        <title>Bacillus caseinolyticus sp nov.</title>
        <authorList>
            <person name="Dastager S.G."/>
            <person name="Mawlankar R."/>
        </authorList>
    </citation>
    <scope>NUCLEOTIDE SEQUENCE [LARGE SCALE GENOMIC DNA]</scope>
    <source>
        <strain evidence="11 12">SGD-V-76</strain>
    </source>
</reference>
<dbReference type="GO" id="GO:0004640">
    <property type="term" value="F:phosphoribosylanthranilate isomerase activity"/>
    <property type="evidence" value="ECO:0007669"/>
    <property type="project" value="TreeGrafter"/>
</dbReference>
<dbReference type="PANTHER" id="PTHR22854:SF2">
    <property type="entry name" value="INDOLE-3-GLYCEROL-PHOSPHATE SYNTHASE"/>
    <property type="match status" value="1"/>
</dbReference>
<evidence type="ECO:0000256" key="8">
    <source>
        <dbReference type="ARBA" id="ARBA00023239"/>
    </source>
</evidence>
<dbReference type="AlphaFoldDB" id="A0A0V8JRD5"/>
<feature type="domain" description="Indole-3-glycerol phosphate synthase" evidence="10">
    <location>
        <begin position="9"/>
        <end position="252"/>
    </location>
</feature>
<dbReference type="NCBIfam" id="NF001377">
    <property type="entry name" value="PRK00278.2-4"/>
    <property type="match status" value="1"/>
</dbReference>